<comment type="caution">
    <text evidence="4">The sequence shown here is derived from an EMBL/GenBank/DDBJ whole genome shotgun (WGS) entry which is preliminary data.</text>
</comment>
<keyword evidence="1" id="KW-0677">Repeat</keyword>
<evidence type="ECO:0000313" key="6">
    <source>
        <dbReference type="Proteomes" id="UP000663829"/>
    </source>
</evidence>
<dbReference type="Proteomes" id="UP000663829">
    <property type="component" value="Unassembled WGS sequence"/>
</dbReference>
<dbReference type="InterPro" id="IPR050952">
    <property type="entry name" value="TRIM-NHL_E3_ligases"/>
</dbReference>
<dbReference type="InterPro" id="IPR001258">
    <property type="entry name" value="NHL_repeat"/>
</dbReference>
<evidence type="ECO:0000256" key="3">
    <source>
        <dbReference type="SAM" id="MobiDB-lite"/>
    </source>
</evidence>
<dbReference type="OrthoDB" id="342730at2759"/>
<dbReference type="GO" id="GO:0061630">
    <property type="term" value="F:ubiquitin protein ligase activity"/>
    <property type="evidence" value="ECO:0007669"/>
    <property type="project" value="TreeGrafter"/>
</dbReference>
<evidence type="ECO:0000256" key="1">
    <source>
        <dbReference type="ARBA" id="ARBA00022737"/>
    </source>
</evidence>
<reference evidence="4" key="1">
    <citation type="submission" date="2021-02" db="EMBL/GenBank/DDBJ databases">
        <authorList>
            <person name="Nowell W R."/>
        </authorList>
    </citation>
    <scope>NUCLEOTIDE SEQUENCE</scope>
</reference>
<dbReference type="EMBL" id="CAJNOQ010016480">
    <property type="protein sequence ID" value="CAF1381766.1"/>
    <property type="molecule type" value="Genomic_DNA"/>
</dbReference>
<accession>A0A815JFW7</accession>
<dbReference type="GO" id="GO:0000209">
    <property type="term" value="P:protein polyubiquitination"/>
    <property type="evidence" value="ECO:0007669"/>
    <property type="project" value="TreeGrafter"/>
</dbReference>
<dbReference type="GO" id="GO:0008270">
    <property type="term" value="F:zinc ion binding"/>
    <property type="evidence" value="ECO:0007669"/>
    <property type="project" value="UniProtKB-KW"/>
</dbReference>
<gene>
    <name evidence="4" type="ORF">GPM918_LOCUS32365</name>
    <name evidence="5" type="ORF">SRO942_LOCUS33038</name>
</gene>
<proteinExistence type="predicted"/>
<protein>
    <submittedName>
        <fullName evidence="4">Uncharacterized protein</fullName>
    </submittedName>
</protein>
<evidence type="ECO:0000313" key="4">
    <source>
        <dbReference type="EMBL" id="CAF1381766.1"/>
    </source>
</evidence>
<feature type="region of interest" description="Disordered" evidence="3">
    <location>
        <begin position="141"/>
        <end position="160"/>
    </location>
</feature>
<organism evidence="4 6">
    <name type="scientific">Didymodactylos carnosus</name>
    <dbReference type="NCBI Taxonomy" id="1234261"/>
    <lineage>
        <taxon>Eukaryota</taxon>
        <taxon>Metazoa</taxon>
        <taxon>Spiralia</taxon>
        <taxon>Gnathifera</taxon>
        <taxon>Rotifera</taxon>
        <taxon>Eurotatoria</taxon>
        <taxon>Bdelloidea</taxon>
        <taxon>Philodinida</taxon>
        <taxon>Philodinidae</taxon>
        <taxon>Didymodactylos</taxon>
    </lineage>
</organism>
<dbReference type="Proteomes" id="UP000681722">
    <property type="component" value="Unassembled WGS sequence"/>
</dbReference>
<name>A0A815JFW7_9BILA</name>
<dbReference type="AlphaFoldDB" id="A0A815JFW7"/>
<dbReference type="PROSITE" id="PS51125">
    <property type="entry name" value="NHL"/>
    <property type="match status" value="1"/>
</dbReference>
<dbReference type="PANTHER" id="PTHR24104">
    <property type="entry name" value="E3 UBIQUITIN-PROTEIN LIGASE NHLRC1-RELATED"/>
    <property type="match status" value="1"/>
</dbReference>
<dbReference type="PANTHER" id="PTHR24104:SF25">
    <property type="entry name" value="PROTEIN LIN-41"/>
    <property type="match status" value="1"/>
</dbReference>
<dbReference type="Gene3D" id="2.120.10.30">
    <property type="entry name" value="TolB, C-terminal domain"/>
    <property type="match status" value="1"/>
</dbReference>
<feature type="compositionally biased region" description="Low complexity" evidence="3">
    <location>
        <begin position="146"/>
        <end position="160"/>
    </location>
</feature>
<dbReference type="SUPFAM" id="SSF101898">
    <property type="entry name" value="NHL repeat"/>
    <property type="match status" value="1"/>
</dbReference>
<keyword evidence="6" id="KW-1185">Reference proteome</keyword>
<evidence type="ECO:0000256" key="2">
    <source>
        <dbReference type="PROSITE-ProRule" id="PRU00504"/>
    </source>
</evidence>
<dbReference type="GO" id="GO:0043161">
    <property type="term" value="P:proteasome-mediated ubiquitin-dependent protein catabolic process"/>
    <property type="evidence" value="ECO:0007669"/>
    <property type="project" value="TreeGrafter"/>
</dbReference>
<feature type="repeat" description="NHL" evidence="2">
    <location>
        <begin position="713"/>
        <end position="756"/>
    </location>
</feature>
<dbReference type="InterPro" id="IPR011042">
    <property type="entry name" value="6-blade_b-propeller_TolB-like"/>
</dbReference>
<sequence length="801" mass="90513">MKPNEHTPLARSKIELIKYICHQLNPFTYAVSTFLRPALEECQTTLNNDPVNTLNLLIKLSQTFVRTAPEPELIHDDIKRFAVDLRSIIEKCMIGVDLNQIKHPPNGIEGIIKDLQSLIETAVSTNLERINLLPTENSIQLSSYTNNHSPNSNRYSSSVSPTIHEQQQTLFATVNETSTIPSFSNRHEITQLISNRHSNGSFGSTNLQFQQSSSPQPLQATNCVQDETLSSCIQHTLPSIAQQQQQQSDNHNLASLIKNLSITPTSNFLINREETSVSYLNKLEVNDTARKSTVSIASFPPRSLSSLAENTYTNAPSSLKAGVVTTINGDGYHLSSLLKSTETPAHLQDISEDNHEKNLINLAQKQKLLAMDTTYVSQEPSTTLTVSERTEDSEEDINDYEQEEKDFVEQTESKQYYVRPSFNNPQLAATLFVPCKQSMSVIDEESIQNQSLAKNEIIKRHITDDYIREWSIQRERPALQANCFMTYNNQQNSLELRRGQPKGSLNSYDQIQNNCLPIGVSLTNDDSTLLSCDVHVNSNCVRLYNVQNGHLTHSISSTREMKLNRPSAALMNLRDQIVIKERNHIYIVDSDCETLIKTIYDRSLMKNLYGVCLYENKYLLTIDQQRAENGRVLMIDQDTAQIVHSFDFSPIILEDENLIRRKYNHEILNGRILPPQASKLRFLAVKNDRIYISDLGRSLIYVTNIHGQILDHQFTFGGIGNQPGECCDPAGLVIDTGGNIINADSKNDRIQIYSPNGEYNTKLQLSEAIRRPSDICVDRSGTQIFISCYLKSCIKGFDLRY</sequence>
<evidence type="ECO:0000313" key="5">
    <source>
        <dbReference type="EMBL" id="CAF4277201.1"/>
    </source>
</evidence>
<dbReference type="EMBL" id="CAJOBC010081886">
    <property type="protein sequence ID" value="CAF4277201.1"/>
    <property type="molecule type" value="Genomic_DNA"/>
</dbReference>